<feature type="compositionally biased region" description="Low complexity" evidence="2">
    <location>
        <begin position="770"/>
        <end position="781"/>
    </location>
</feature>
<evidence type="ECO:0000256" key="2">
    <source>
        <dbReference type="SAM" id="MobiDB-lite"/>
    </source>
</evidence>
<evidence type="ECO:0000313" key="4">
    <source>
        <dbReference type="EMBL" id="KAJ8599036.1"/>
    </source>
</evidence>
<reference evidence="4" key="1">
    <citation type="submission" date="2023-01" db="EMBL/GenBank/DDBJ databases">
        <title>Metagenome sequencing of chrysophaentin producing Chrysophaeum taylorii.</title>
        <authorList>
            <person name="Davison J."/>
            <person name="Bewley C."/>
        </authorList>
    </citation>
    <scope>NUCLEOTIDE SEQUENCE</scope>
    <source>
        <strain evidence="4">NIES-1699</strain>
    </source>
</reference>
<dbReference type="GO" id="GO:0005509">
    <property type="term" value="F:calcium ion binding"/>
    <property type="evidence" value="ECO:0007669"/>
    <property type="project" value="InterPro"/>
</dbReference>
<dbReference type="SMART" id="SM00054">
    <property type="entry name" value="EFh"/>
    <property type="match status" value="3"/>
</dbReference>
<feature type="region of interest" description="Disordered" evidence="2">
    <location>
        <begin position="1"/>
        <end position="22"/>
    </location>
</feature>
<feature type="compositionally biased region" description="Basic and acidic residues" evidence="2">
    <location>
        <begin position="484"/>
        <end position="496"/>
    </location>
</feature>
<feature type="domain" description="EF-hand" evidence="3">
    <location>
        <begin position="101"/>
        <end position="129"/>
    </location>
</feature>
<feature type="region of interest" description="Disordered" evidence="2">
    <location>
        <begin position="647"/>
        <end position="679"/>
    </location>
</feature>
<feature type="compositionally biased region" description="Basic residues" evidence="2">
    <location>
        <begin position="431"/>
        <end position="452"/>
    </location>
</feature>
<keyword evidence="5" id="KW-1185">Reference proteome</keyword>
<dbReference type="AlphaFoldDB" id="A0AAD7U6A5"/>
<feature type="compositionally biased region" description="Basic and acidic residues" evidence="2">
    <location>
        <begin position="510"/>
        <end position="522"/>
    </location>
</feature>
<dbReference type="Proteomes" id="UP001230188">
    <property type="component" value="Unassembled WGS sequence"/>
</dbReference>
<dbReference type="Gene3D" id="1.10.238.10">
    <property type="entry name" value="EF-hand"/>
    <property type="match status" value="1"/>
</dbReference>
<comment type="caution">
    <text evidence="4">The sequence shown here is derived from an EMBL/GenBank/DDBJ whole genome shotgun (WGS) entry which is preliminary data.</text>
</comment>
<dbReference type="PROSITE" id="PS50222">
    <property type="entry name" value="EF_HAND_2"/>
    <property type="match status" value="3"/>
</dbReference>
<feature type="compositionally biased region" description="Polar residues" evidence="2">
    <location>
        <begin position="456"/>
        <end position="468"/>
    </location>
</feature>
<accession>A0AAD7U6A5</accession>
<feature type="region of interest" description="Disordered" evidence="2">
    <location>
        <begin position="378"/>
        <end position="527"/>
    </location>
</feature>
<feature type="domain" description="EF-hand" evidence="3">
    <location>
        <begin position="130"/>
        <end position="165"/>
    </location>
</feature>
<dbReference type="Pfam" id="PF13833">
    <property type="entry name" value="EF-hand_8"/>
    <property type="match status" value="1"/>
</dbReference>
<dbReference type="InterPro" id="IPR002048">
    <property type="entry name" value="EF_hand_dom"/>
</dbReference>
<dbReference type="EMBL" id="JAQMWT010000594">
    <property type="protein sequence ID" value="KAJ8599036.1"/>
    <property type="molecule type" value="Genomic_DNA"/>
</dbReference>
<proteinExistence type="predicted"/>
<organism evidence="4 5">
    <name type="scientific">Chrysophaeum taylorii</name>
    <dbReference type="NCBI Taxonomy" id="2483200"/>
    <lineage>
        <taxon>Eukaryota</taxon>
        <taxon>Sar</taxon>
        <taxon>Stramenopiles</taxon>
        <taxon>Ochrophyta</taxon>
        <taxon>Pelagophyceae</taxon>
        <taxon>Pelagomonadales</taxon>
        <taxon>Pelagomonadaceae</taxon>
        <taxon>Chrysophaeum</taxon>
    </lineage>
</organism>
<feature type="region of interest" description="Disordered" evidence="2">
    <location>
        <begin position="588"/>
        <end position="608"/>
    </location>
</feature>
<evidence type="ECO:0000256" key="1">
    <source>
        <dbReference type="ARBA" id="ARBA00022837"/>
    </source>
</evidence>
<evidence type="ECO:0000259" key="3">
    <source>
        <dbReference type="PROSITE" id="PS50222"/>
    </source>
</evidence>
<dbReference type="PROSITE" id="PS00018">
    <property type="entry name" value="EF_HAND_1"/>
    <property type="match status" value="3"/>
</dbReference>
<feature type="compositionally biased region" description="Polar residues" evidence="2">
    <location>
        <begin position="1"/>
        <end position="19"/>
    </location>
</feature>
<gene>
    <name evidence="4" type="ORF">CTAYLR_007683</name>
</gene>
<keyword evidence="1" id="KW-0106">Calcium</keyword>
<name>A0AAD7U6A5_9STRA</name>
<protein>
    <recommendedName>
        <fullName evidence="3">EF-hand domain-containing protein</fullName>
    </recommendedName>
</protein>
<feature type="compositionally biased region" description="Basic and acidic residues" evidence="2">
    <location>
        <begin position="595"/>
        <end position="606"/>
    </location>
</feature>
<feature type="region of interest" description="Disordered" evidence="2">
    <location>
        <begin position="769"/>
        <end position="822"/>
    </location>
</feature>
<dbReference type="InterPro" id="IPR018247">
    <property type="entry name" value="EF_Hand_1_Ca_BS"/>
</dbReference>
<sequence length="822" mass="92890">MVVYNNNNSGLSPRGTTTTRGEDAWIDGKKKWGSPQASKEPYLAPYGEARIRRRWSFDDRDGQPLTLFHELRSFFDAEYRLERARHEMVRVMRERDWGMNQLLREVDTNESGDVDATELDAAIRRLGVQLRQAEVTMLVEELDADRSGTVDSDELFEFLFQRPDPGLERVVRRETSADPHNNVALLCRDSARFDPIVMAHLEAFWHIVDADDNGVITKDEYLNLHWNMYDALRTEGEQPKDRNDWLPVVEREWEVDSRGRHFLDRQLFGLSMYQLADAWSAENDDTAKKNNLSEHHHHHHRTPVDRVADARAKFLCFLIDRVAQLNKDSSGVDLRWRIDPEKWTDNLEPVPPTGSKKRESHFQSSLMRGANLVTRLVPRRSSGSRRSLRGGMTGGIERSSNGVVRGSVALEQQKAAGEPPPPPPLSGLVSNKKKKNKKMEKKKKNRPQRHLALRSPMQQDLADSNLSKATLAFESIPPPPVRTTVDRQRQPPRDVSCHALPSSPLEEDELHVSGRGRELEPKPKKRLLPPTTVLDDVDFVRFISTAQQEGGVEAFFGVPAASTRGFRDAIPMAPYYIVANPPNVSPCRSQFPRSDSARRAVPRTETKTTIPSARDVRRVPAGIINSPRVLMIMDALDSEPREAPTLMMTRENHLSPRAFRRRSSSSDDGRPPPRRTRNVKRVWTTAEKRVQLPGYFRAPTPKRRAQEDDALALVDSPPSRVKKSRDSRLATTAGDTPAACRITLGASKSTSRIGPYQTELDLGKLRESKSASALKAGAASSPKRPAARLGRRCVDLPRRLMPFPFTEQLQRQRPVSAPPRAT</sequence>
<feature type="domain" description="EF-hand" evidence="3">
    <location>
        <begin position="196"/>
        <end position="231"/>
    </location>
</feature>
<dbReference type="SUPFAM" id="SSF47473">
    <property type="entry name" value="EF-hand"/>
    <property type="match status" value="1"/>
</dbReference>
<feature type="region of interest" description="Disordered" evidence="2">
    <location>
        <begin position="345"/>
        <end position="364"/>
    </location>
</feature>
<dbReference type="CDD" id="cd00051">
    <property type="entry name" value="EFh"/>
    <property type="match status" value="1"/>
</dbReference>
<evidence type="ECO:0000313" key="5">
    <source>
        <dbReference type="Proteomes" id="UP001230188"/>
    </source>
</evidence>
<dbReference type="InterPro" id="IPR011992">
    <property type="entry name" value="EF-hand-dom_pair"/>
</dbReference>